<gene>
    <name evidence="5" type="ORF">Ae201684_006964</name>
</gene>
<dbReference type="PANTHER" id="PTHR19229">
    <property type="entry name" value="ATP-BINDING CASSETTE TRANSPORTER SUBFAMILY A ABCA"/>
    <property type="match status" value="1"/>
</dbReference>
<comment type="caution">
    <text evidence="5">The sequence shown here is derived from an EMBL/GenBank/DDBJ whole genome shotgun (WGS) entry which is preliminary data.</text>
</comment>
<proteinExistence type="predicted"/>
<dbReference type="GO" id="GO:0005524">
    <property type="term" value="F:ATP binding"/>
    <property type="evidence" value="ECO:0007669"/>
    <property type="project" value="InterPro"/>
</dbReference>
<dbReference type="VEuPathDB" id="FungiDB:AeMF1_015466"/>
<dbReference type="SUPFAM" id="SSF52540">
    <property type="entry name" value="P-loop containing nucleoside triphosphate hydrolases"/>
    <property type="match status" value="1"/>
</dbReference>
<evidence type="ECO:0000313" key="6">
    <source>
        <dbReference type="Proteomes" id="UP000481153"/>
    </source>
</evidence>
<evidence type="ECO:0000256" key="2">
    <source>
        <dbReference type="ARBA" id="ARBA00022737"/>
    </source>
</evidence>
<organism evidence="5 6">
    <name type="scientific">Aphanomyces euteiches</name>
    <dbReference type="NCBI Taxonomy" id="100861"/>
    <lineage>
        <taxon>Eukaryota</taxon>
        <taxon>Sar</taxon>
        <taxon>Stramenopiles</taxon>
        <taxon>Oomycota</taxon>
        <taxon>Saprolegniomycetes</taxon>
        <taxon>Saprolegniales</taxon>
        <taxon>Verrucalvaceae</taxon>
        <taxon>Aphanomyces</taxon>
    </lineage>
</organism>
<dbReference type="InterPro" id="IPR027417">
    <property type="entry name" value="P-loop_NTPase"/>
</dbReference>
<evidence type="ECO:0000259" key="4">
    <source>
        <dbReference type="Pfam" id="PF00005"/>
    </source>
</evidence>
<feature type="transmembrane region" description="Helical" evidence="3">
    <location>
        <begin position="448"/>
        <end position="471"/>
    </location>
</feature>
<dbReference type="InterPro" id="IPR026082">
    <property type="entry name" value="ABCA"/>
</dbReference>
<dbReference type="Gene3D" id="3.40.50.300">
    <property type="entry name" value="P-loop containing nucleotide triphosphate hydrolases"/>
    <property type="match status" value="1"/>
</dbReference>
<dbReference type="GO" id="GO:0005319">
    <property type="term" value="F:lipid transporter activity"/>
    <property type="evidence" value="ECO:0007669"/>
    <property type="project" value="TreeGrafter"/>
</dbReference>
<dbReference type="EMBL" id="VJMJ01000087">
    <property type="protein sequence ID" value="KAF0736807.1"/>
    <property type="molecule type" value="Genomic_DNA"/>
</dbReference>
<evidence type="ECO:0000256" key="1">
    <source>
        <dbReference type="ARBA" id="ARBA00022448"/>
    </source>
</evidence>
<dbReference type="GO" id="GO:0140359">
    <property type="term" value="F:ABC-type transporter activity"/>
    <property type="evidence" value="ECO:0007669"/>
    <property type="project" value="InterPro"/>
</dbReference>
<dbReference type="Pfam" id="PF00005">
    <property type="entry name" value="ABC_tran"/>
    <property type="match status" value="1"/>
</dbReference>
<dbReference type="GO" id="GO:0016020">
    <property type="term" value="C:membrane"/>
    <property type="evidence" value="ECO:0007669"/>
    <property type="project" value="InterPro"/>
</dbReference>
<feature type="transmembrane region" description="Helical" evidence="3">
    <location>
        <begin position="415"/>
        <end position="436"/>
    </location>
</feature>
<evidence type="ECO:0000313" key="5">
    <source>
        <dbReference type="EMBL" id="KAF0736807.1"/>
    </source>
</evidence>
<dbReference type="PANTHER" id="PTHR19229:SF36">
    <property type="entry name" value="ATP-BINDING CASSETTE SUB-FAMILY A MEMBER 2"/>
    <property type="match status" value="1"/>
</dbReference>
<sequence>MSASANTLPLVEPGETSPKQRGYTTVLLWKNFLIKKKHPIKWALEILIPVILIVLMGAMKTITHDVDVPEGWSNNDVVTKGDKNGTSYSLFAVQPSSSGVATPRFYQTEGTVSGLLLQMAVKSWSERKQAASLTSDQNTTCLAATFAGNVSSDENSPYAWPQTCRDFIIPRKLAIIPDNDFTRQYFLQTLSLWYPRVPLTSNQSLVIPSIADSVQFFADDASLDSYITGGEYGKGFTSPTIDAAIVFTKTPSTLGSVGDIEYSLRLNSTVGNQGSTGDVPRTNLKAFQITQRNLDTESYTRYAQTGFMTYQTLVTRFALCVPDWNPQTKTITGNCTQEKSVMTSSATSDLALVTAQVSNDLNLMSAAAHRSIDIVVCMARPLRQMPQPVGGAAIFPFPIQSYPASKFFDSVKSTFGLVFVISYLHALSSVLVALISEKETKAPIMVSWLITYGLMFVVAAVFQAIVAKVMLFKNSSVVLLFVFFLLFGWSVLSFGYMISAIFSKSRTGTYVGMIGFFVMYLSTAIFTDTSKASSKMMVCIFSPVAMTFGVQTLVQAEADGVGITFGNLSDEINNFKFLTALTMLGFDCLYYMLHGLYFERVLPQDYGVPEKWYFFAVHNDVAVALDIYNDNIEAVGEDLRQKERNGEALQIRNLRRVFPVPGGEKVAVKGMNLTMYKNQITCLLGHNGAGKTTLISMLTGMIPVTSGDATINGLALNDDFSEIRQSLGMCPQHDVLYPELTVQEHLMFYGKIKGYRGDALKKQVEQKIFEVGLTEKRHVYSNDCLVG</sequence>
<keyword evidence="3" id="KW-0472">Membrane</keyword>
<keyword evidence="1" id="KW-0813">Transport</keyword>
<feature type="transmembrane region" description="Helical" evidence="3">
    <location>
        <begin position="477"/>
        <end position="498"/>
    </location>
</feature>
<dbReference type="InterPro" id="IPR003439">
    <property type="entry name" value="ABC_transporter-like_ATP-bd"/>
</dbReference>
<accession>A0A6G0X9P3</accession>
<dbReference type="GO" id="GO:0016887">
    <property type="term" value="F:ATP hydrolysis activity"/>
    <property type="evidence" value="ECO:0007669"/>
    <property type="project" value="InterPro"/>
</dbReference>
<keyword evidence="6" id="KW-1185">Reference proteome</keyword>
<dbReference type="Proteomes" id="UP000481153">
    <property type="component" value="Unassembled WGS sequence"/>
</dbReference>
<dbReference type="AlphaFoldDB" id="A0A6G0X9P3"/>
<keyword evidence="3" id="KW-0812">Transmembrane</keyword>
<evidence type="ECO:0000256" key="3">
    <source>
        <dbReference type="SAM" id="Phobius"/>
    </source>
</evidence>
<name>A0A6G0X9P3_9STRA</name>
<feature type="domain" description="ABC transporter" evidence="4">
    <location>
        <begin position="669"/>
        <end position="778"/>
    </location>
</feature>
<protein>
    <recommendedName>
        <fullName evidence="4">ABC transporter domain-containing protein</fullName>
    </recommendedName>
</protein>
<keyword evidence="2" id="KW-0677">Repeat</keyword>
<reference evidence="5 6" key="1">
    <citation type="submission" date="2019-07" db="EMBL/GenBank/DDBJ databases">
        <title>Genomics analysis of Aphanomyces spp. identifies a new class of oomycete effector associated with host adaptation.</title>
        <authorList>
            <person name="Gaulin E."/>
        </authorList>
    </citation>
    <scope>NUCLEOTIDE SEQUENCE [LARGE SCALE GENOMIC DNA]</scope>
    <source>
        <strain evidence="5 6">ATCC 201684</strain>
    </source>
</reference>
<feature type="transmembrane region" description="Helical" evidence="3">
    <location>
        <begin position="510"/>
        <end position="527"/>
    </location>
</feature>
<keyword evidence="3" id="KW-1133">Transmembrane helix</keyword>